<name>A0A1N7PDF5_9GAMM</name>
<dbReference type="RefSeq" id="WP_068437543.1">
    <property type="nucleotide sequence ID" value="NZ_CAJWBH010000001.1"/>
</dbReference>
<gene>
    <name evidence="1" type="ORF">SAMN05421686_109109</name>
</gene>
<organism evidence="1 2">
    <name type="scientific">Thalassolituus maritimus</name>
    <dbReference type="NCBI Taxonomy" id="484498"/>
    <lineage>
        <taxon>Bacteria</taxon>
        <taxon>Pseudomonadati</taxon>
        <taxon>Pseudomonadota</taxon>
        <taxon>Gammaproteobacteria</taxon>
        <taxon>Oceanospirillales</taxon>
        <taxon>Oceanospirillaceae</taxon>
        <taxon>Thalassolituus</taxon>
    </lineage>
</organism>
<dbReference type="AlphaFoldDB" id="A0A1N7PDF5"/>
<accession>A0A1N7PDF5</accession>
<dbReference type="Proteomes" id="UP000185639">
    <property type="component" value="Unassembled WGS sequence"/>
</dbReference>
<dbReference type="OrthoDB" id="6120826at2"/>
<keyword evidence="2" id="KW-1185">Reference proteome</keyword>
<reference evidence="2" key="1">
    <citation type="submission" date="2017-01" db="EMBL/GenBank/DDBJ databases">
        <authorList>
            <person name="Varghese N."/>
            <person name="Submissions S."/>
        </authorList>
    </citation>
    <scope>NUCLEOTIDE SEQUENCE [LARGE SCALE GENOMIC DNA]</scope>
    <source>
        <strain evidence="2">DSM 24913</strain>
    </source>
</reference>
<sequence length="70" mass="7936">MAMRAYKVQDIVVFASRGTEAKLLAAPELRPAEEWREDVAAWVALRAERAPELDDRVDASKTEPYIHTSH</sequence>
<evidence type="ECO:0000313" key="2">
    <source>
        <dbReference type="Proteomes" id="UP000185639"/>
    </source>
</evidence>
<proteinExistence type="predicted"/>
<dbReference type="EMBL" id="FTOH01000009">
    <property type="protein sequence ID" value="SIT08631.1"/>
    <property type="molecule type" value="Genomic_DNA"/>
</dbReference>
<protein>
    <submittedName>
        <fullName evidence="1">Uncharacterized protein</fullName>
    </submittedName>
</protein>
<evidence type="ECO:0000313" key="1">
    <source>
        <dbReference type="EMBL" id="SIT08631.1"/>
    </source>
</evidence>